<dbReference type="AlphaFoldDB" id="B0DQU3"/>
<dbReference type="GeneID" id="6081862"/>
<name>B0DQU3_LACBS</name>
<reference evidence="1 2" key="1">
    <citation type="journal article" date="2008" name="Nature">
        <title>The genome of Laccaria bicolor provides insights into mycorrhizal symbiosis.</title>
        <authorList>
            <person name="Martin F."/>
            <person name="Aerts A."/>
            <person name="Ahren D."/>
            <person name="Brun A."/>
            <person name="Danchin E.G.J."/>
            <person name="Duchaussoy F."/>
            <person name="Gibon J."/>
            <person name="Kohler A."/>
            <person name="Lindquist E."/>
            <person name="Pereda V."/>
            <person name="Salamov A."/>
            <person name="Shapiro H.J."/>
            <person name="Wuyts J."/>
            <person name="Blaudez D."/>
            <person name="Buee M."/>
            <person name="Brokstein P."/>
            <person name="Canbaeck B."/>
            <person name="Cohen D."/>
            <person name="Courty P.E."/>
            <person name="Coutinho P.M."/>
            <person name="Delaruelle C."/>
            <person name="Detter J.C."/>
            <person name="Deveau A."/>
            <person name="DiFazio S."/>
            <person name="Duplessis S."/>
            <person name="Fraissinet-Tachet L."/>
            <person name="Lucic E."/>
            <person name="Frey-Klett P."/>
            <person name="Fourrey C."/>
            <person name="Feussner I."/>
            <person name="Gay G."/>
            <person name="Grimwood J."/>
            <person name="Hoegger P.J."/>
            <person name="Jain P."/>
            <person name="Kilaru S."/>
            <person name="Labbe J."/>
            <person name="Lin Y.C."/>
            <person name="Legue V."/>
            <person name="Le Tacon F."/>
            <person name="Marmeisse R."/>
            <person name="Melayah D."/>
            <person name="Montanini B."/>
            <person name="Muratet M."/>
            <person name="Nehls U."/>
            <person name="Niculita-Hirzel H."/>
            <person name="Oudot-Le Secq M.P."/>
            <person name="Peter M."/>
            <person name="Quesneville H."/>
            <person name="Rajashekar B."/>
            <person name="Reich M."/>
            <person name="Rouhier N."/>
            <person name="Schmutz J."/>
            <person name="Yin T."/>
            <person name="Chalot M."/>
            <person name="Henrissat B."/>
            <person name="Kuees U."/>
            <person name="Lucas S."/>
            <person name="Van de Peer Y."/>
            <person name="Podila G.K."/>
            <person name="Polle A."/>
            <person name="Pukkila P.J."/>
            <person name="Richardson P.M."/>
            <person name="Rouze P."/>
            <person name="Sanders I.R."/>
            <person name="Stajich J.E."/>
            <person name="Tunlid A."/>
            <person name="Tuskan G."/>
            <person name="Grigoriev I.V."/>
        </authorList>
    </citation>
    <scope>NUCLEOTIDE SEQUENCE [LARGE SCALE GENOMIC DNA]</scope>
    <source>
        <strain evidence="2">S238N-H82 / ATCC MYA-4686</strain>
    </source>
</reference>
<gene>
    <name evidence="1" type="ORF">LACBIDRAFT_307724</name>
</gene>
<dbReference type="HOGENOM" id="CLU_2622439_0_0_1"/>
<dbReference type="RefSeq" id="XP_001886319.1">
    <property type="nucleotide sequence ID" value="XM_001886284.1"/>
</dbReference>
<sequence>MIQPDGTAGSAYDLNVFMTAPVGHGLIVNDWRVVGHAPGAEDTLTYRINDNSYSLFQADTSSYATKLPPALSASALNS</sequence>
<dbReference type="Proteomes" id="UP000001194">
    <property type="component" value="Unassembled WGS sequence"/>
</dbReference>
<protein>
    <submittedName>
        <fullName evidence="1">Predicted protein</fullName>
    </submittedName>
</protein>
<dbReference type="KEGG" id="lbc:LACBIDRAFT_307724"/>
<organism evidence="2">
    <name type="scientific">Laccaria bicolor (strain S238N-H82 / ATCC MYA-4686)</name>
    <name type="common">Bicoloured deceiver</name>
    <name type="synonym">Laccaria laccata var. bicolor</name>
    <dbReference type="NCBI Taxonomy" id="486041"/>
    <lineage>
        <taxon>Eukaryota</taxon>
        <taxon>Fungi</taxon>
        <taxon>Dikarya</taxon>
        <taxon>Basidiomycota</taxon>
        <taxon>Agaricomycotina</taxon>
        <taxon>Agaricomycetes</taxon>
        <taxon>Agaricomycetidae</taxon>
        <taxon>Agaricales</taxon>
        <taxon>Agaricineae</taxon>
        <taxon>Hydnangiaceae</taxon>
        <taxon>Laccaria</taxon>
    </lineage>
</organism>
<dbReference type="EMBL" id="DS547126">
    <property type="protein sequence ID" value="EDR03178.1"/>
    <property type="molecule type" value="Genomic_DNA"/>
</dbReference>
<accession>B0DQU3</accession>
<proteinExistence type="predicted"/>
<keyword evidence="2" id="KW-1185">Reference proteome</keyword>
<dbReference type="InParanoid" id="B0DQU3"/>
<evidence type="ECO:0000313" key="2">
    <source>
        <dbReference type="Proteomes" id="UP000001194"/>
    </source>
</evidence>
<evidence type="ECO:0000313" key="1">
    <source>
        <dbReference type="EMBL" id="EDR03178.1"/>
    </source>
</evidence>